<dbReference type="PANTHER" id="PTHR43224:SF1">
    <property type="entry name" value="AMIDINOTRANSFERASE"/>
    <property type="match status" value="1"/>
</dbReference>
<name>A0ABV5XWU5_ARTRM</name>
<dbReference type="Proteomes" id="UP001589702">
    <property type="component" value="Unassembled WGS sequence"/>
</dbReference>
<reference evidence="2 3" key="1">
    <citation type="submission" date="2024-09" db="EMBL/GenBank/DDBJ databases">
        <authorList>
            <person name="Sun Q."/>
            <person name="Mori K."/>
        </authorList>
    </citation>
    <scope>NUCLEOTIDE SEQUENCE [LARGE SCALE GENOMIC DNA]</scope>
    <source>
        <strain evidence="2 3">JCM 1334</strain>
    </source>
</reference>
<dbReference type="EMBL" id="JBHMBC010000007">
    <property type="protein sequence ID" value="MFB9819174.1"/>
    <property type="molecule type" value="Genomic_DNA"/>
</dbReference>
<evidence type="ECO:0000256" key="1">
    <source>
        <dbReference type="SAM" id="MobiDB-lite"/>
    </source>
</evidence>
<keyword evidence="3" id="KW-1185">Reference proteome</keyword>
<dbReference type="Gene3D" id="3.75.10.10">
    <property type="entry name" value="L-arginine/glycine Amidinotransferase, Chain A"/>
    <property type="match status" value="1"/>
</dbReference>
<dbReference type="GO" id="GO:0016787">
    <property type="term" value="F:hydrolase activity"/>
    <property type="evidence" value="ECO:0007669"/>
    <property type="project" value="UniProtKB-KW"/>
</dbReference>
<dbReference type="NCBIfam" id="NF046062">
    <property type="entry name" value="citrull_CtlX"/>
    <property type="match status" value="1"/>
</dbReference>
<dbReference type="SUPFAM" id="SSF55909">
    <property type="entry name" value="Pentein"/>
    <property type="match status" value="1"/>
</dbReference>
<proteinExistence type="predicted"/>
<feature type="region of interest" description="Disordered" evidence="1">
    <location>
        <begin position="304"/>
        <end position="332"/>
    </location>
</feature>
<organism evidence="2 3">
    <name type="scientific">Arthrobacter ramosus</name>
    <dbReference type="NCBI Taxonomy" id="1672"/>
    <lineage>
        <taxon>Bacteria</taxon>
        <taxon>Bacillati</taxon>
        <taxon>Actinomycetota</taxon>
        <taxon>Actinomycetes</taxon>
        <taxon>Micrococcales</taxon>
        <taxon>Micrococcaceae</taxon>
        <taxon>Arthrobacter</taxon>
    </lineage>
</organism>
<evidence type="ECO:0000313" key="2">
    <source>
        <dbReference type="EMBL" id="MFB9819174.1"/>
    </source>
</evidence>
<comment type="caution">
    <text evidence="2">The sequence shown here is derived from an EMBL/GenBank/DDBJ whole genome shotgun (WGS) entry which is preliminary data.</text>
</comment>
<keyword evidence="2" id="KW-0378">Hydrolase</keyword>
<accession>A0ABV5XWU5</accession>
<dbReference type="PANTHER" id="PTHR43224">
    <property type="entry name" value="AMIDINOTRANSFERASE"/>
    <property type="match status" value="1"/>
</dbReference>
<dbReference type="Pfam" id="PF19420">
    <property type="entry name" value="DDAH_eukar"/>
    <property type="match status" value="1"/>
</dbReference>
<protein>
    <submittedName>
        <fullName evidence="2">Citrulline utilization hydrolase CtlX</fullName>
    </submittedName>
</protein>
<feature type="compositionally biased region" description="Basic and acidic residues" evidence="1">
    <location>
        <begin position="307"/>
        <end position="320"/>
    </location>
</feature>
<dbReference type="PIRSF" id="PIRSF028188">
    <property type="entry name" value="Amdntrnsf_FN0238"/>
    <property type="match status" value="1"/>
</dbReference>
<evidence type="ECO:0000313" key="3">
    <source>
        <dbReference type="Proteomes" id="UP001589702"/>
    </source>
</evidence>
<sequence length="332" mass="36265">MSVQAPSAVVLIRPHRFAPNPETAADNAFQASAAVRDPDRIAAAAYDEVTAVAQALELAGIRVHLFEDLDHTRPDSVFPNNWLSTHTGGHIGVFPMYTPNRRTERRTDILDFLKTHYRVQDVIDYSGLEMDDVFLEGTGAMVLDHTDRVAYTARSNRADPVALERFCTNFGYEPMTFDAADGAGVAVYHTNVMMCVATEFAMVGLDMIRSKARRTEVAQRLSSGGRAVIGLSLRQVSEFAGNAIELQGPEGRILALSRRALNSLTTAQKEVILRSCRLLPIDVPTIELAGGSVRCMIAGIHLSPRRAPSERPASRSRETSMAKQVAGPIMTS</sequence>
<gene>
    <name evidence="2" type="primary">ctlX</name>
    <name evidence="2" type="ORF">ACFFP1_06635</name>
</gene>
<dbReference type="InterPro" id="IPR014541">
    <property type="entry name" value="Amdntrnsf_FN0238"/>
</dbReference>
<dbReference type="RefSeq" id="WP_234748067.1">
    <property type="nucleotide sequence ID" value="NZ_BAAAWN010000001.1"/>
</dbReference>